<dbReference type="AlphaFoldDB" id="U5VPF4"/>
<dbReference type="STRING" id="1246995.AFR_02015"/>
<evidence type="ECO:0000313" key="2">
    <source>
        <dbReference type="EMBL" id="AGZ38692.1"/>
    </source>
</evidence>
<name>U5VPF4_9ACTN</name>
<dbReference type="Proteomes" id="UP000017746">
    <property type="component" value="Chromosome"/>
</dbReference>
<feature type="domain" description="DUF397" evidence="1">
    <location>
        <begin position="11"/>
        <end position="60"/>
    </location>
</feature>
<protein>
    <recommendedName>
        <fullName evidence="1">DUF397 domain-containing protein</fullName>
    </recommendedName>
</protein>
<evidence type="ECO:0000313" key="3">
    <source>
        <dbReference type="Proteomes" id="UP000017746"/>
    </source>
</evidence>
<accession>U5VPF4</accession>
<dbReference type="InterPro" id="IPR007278">
    <property type="entry name" value="DUF397"/>
</dbReference>
<dbReference type="EMBL" id="CP006272">
    <property type="protein sequence ID" value="AGZ38692.1"/>
    <property type="molecule type" value="Genomic_DNA"/>
</dbReference>
<reference evidence="2 3" key="1">
    <citation type="journal article" date="2014" name="J. Biotechnol.">
        <title>Complete genome sequence of the actinobacterium Actinoplanes friuliensis HAG 010964, producer of the lipopeptide antibiotic friulimycin.</title>
        <authorList>
            <person name="Ruckert C."/>
            <person name="Szczepanowski R."/>
            <person name="Albersmeier A."/>
            <person name="Goesmann A."/>
            <person name="Fischer N."/>
            <person name="Steinkamper A."/>
            <person name="Puhler A."/>
            <person name="Biener R."/>
            <person name="Schwartz D."/>
            <person name="Kalinowski J."/>
        </authorList>
    </citation>
    <scope>NUCLEOTIDE SEQUENCE [LARGE SCALE GENOMIC DNA]</scope>
    <source>
        <strain evidence="2 3">DSM 7358</strain>
    </source>
</reference>
<proteinExistence type="predicted"/>
<dbReference type="RefSeq" id="WP_023357635.1">
    <property type="nucleotide sequence ID" value="NC_022657.1"/>
</dbReference>
<dbReference type="PATRIC" id="fig|1246995.3.peg.408"/>
<organism evidence="2 3">
    <name type="scientific">Actinoplanes friuliensis DSM 7358</name>
    <dbReference type="NCBI Taxonomy" id="1246995"/>
    <lineage>
        <taxon>Bacteria</taxon>
        <taxon>Bacillati</taxon>
        <taxon>Actinomycetota</taxon>
        <taxon>Actinomycetes</taxon>
        <taxon>Micromonosporales</taxon>
        <taxon>Micromonosporaceae</taxon>
        <taxon>Actinoplanes</taxon>
    </lineage>
</organism>
<dbReference type="OrthoDB" id="4302299at2"/>
<gene>
    <name evidence="2" type="ORF">AFR_02015</name>
</gene>
<keyword evidence="3" id="KW-1185">Reference proteome</keyword>
<dbReference type="Pfam" id="PF04149">
    <property type="entry name" value="DUF397"/>
    <property type="match status" value="1"/>
</dbReference>
<dbReference type="KEGG" id="afs:AFR_02015"/>
<sequence>MNLNDQTPSPWRRSSYCGTNACVEIAEAPGQIMVRDSKNPDVPPFVFTTDEWTAFVRGVKAGEFGGV</sequence>
<evidence type="ECO:0000259" key="1">
    <source>
        <dbReference type="Pfam" id="PF04149"/>
    </source>
</evidence>
<dbReference type="HOGENOM" id="CLU_131550_1_3_11"/>